<evidence type="ECO:0000256" key="1">
    <source>
        <dbReference type="ARBA" id="ARBA00010014"/>
    </source>
</evidence>
<proteinExistence type="inferred from homology"/>
<protein>
    <submittedName>
        <fullName evidence="5">40S ribosomal protein S19-like</fullName>
    </submittedName>
</protein>
<dbReference type="GO" id="GO:0022627">
    <property type="term" value="C:cytosolic small ribosomal subunit"/>
    <property type="evidence" value="ECO:0007669"/>
    <property type="project" value="TreeGrafter"/>
</dbReference>
<sequence length="144" mass="15568">MPGGATVKDVNAHDFVKAMAAFLKKSGNLKVPDWVDLVKTGKYKELAPYDSDWYYVRAAAVLRHVYLRGGVGVGALTKVYGGSKNRGVAPSHFVKGSSSIARSVLKSLEQMKLIEKKEGGGRFITSQGQRDMDRIAGQVLGSSH</sequence>
<accession>A0A6P8HV75</accession>
<dbReference type="FunFam" id="1.10.10.10:FF:000118">
    <property type="entry name" value="40S ribosomal protein S19"/>
    <property type="match status" value="1"/>
</dbReference>
<dbReference type="OrthoDB" id="428974at2759"/>
<dbReference type="AlphaFoldDB" id="A0A6P8HV75"/>
<dbReference type="Gene3D" id="1.10.10.10">
    <property type="entry name" value="Winged helix-like DNA-binding domain superfamily/Winged helix DNA-binding domain"/>
    <property type="match status" value="1"/>
</dbReference>
<dbReference type="PANTHER" id="PTHR11710:SF0">
    <property type="entry name" value="40S RIBOSOMAL PROTEIN S19"/>
    <property type="match status" value="1"/>
</dbReference>
<evidence type="ECO:0000256" key="3">
    <source>
        <dbReference type="ARBA" id="ARBA00023274"/>
    </source>
</evidence>
<dbReference type="PANTHER" id="PTHR11710">
    <property type="entry name" value="40S RIBOSOMAL PROTEIN S19"/>
    <property type="match status" value="1"/>
</dbReference>
<dbReference type="InterPro" id="IPR001266">
    <property type="entry name" value="Ribosomal_eS19"/>
</dbReference>
<dbReference type="NCBIfam" id="NF006811">
    <property type="entry name" value="PRK09333.1"/>
    <property type="match status" value="1"/>
</dbReference>
<dbReference type="KEGG" id="aten:116295567"/>
<dbReference type="GO" id="GO:0003735">
    <property type="term" value="F:structural constituent of ribosome"/>
    <property type="evidence" value="ECO:0007669"/>
    <property type="project" value="InterPro"/>
</dbReference>
<dbReference type="InParanoid" id="A0A6P8HV75"/>
<dbReference type="SMART" id="SM01413">
    <property type="entry name" value="Ribosomal_S19e"/>
    <property type="match status" value="1"/>
</dbReference>
<dbReference type="Proteomes" id="UP000515163">
    <property type="component" value="Unplaced"/>
</dbReference>
<name>A0A6P8HV75_ACTTE</name>
<dbReference type="GO" id="GO:0003723">
    <property type="term" value="F:RNA binding"/>
    <property type="evidence" value="ECO:0007669"/>
    <property type="project" value="TreeGrafter"/>
</dbReference>
<reference evidence="5" key="1">
    <citation type="submission" date="2025-08" db="UniProtKB">
        <authorList>
            <consortium name="RefSeq"/>
        </authorList>
    </citation>
    <scope>IDENTIFICATION</scope>
    <source>
        <tissue evidence="5">Tentacle</tissue>
    </source>
</reference>
<keyword evidence="3" id="KW-0687">Ribonucleoprotein</keyword>
<evidence type="ECO:0000256" key="2">
    <source>
        <dbReference type="ARBA" id="ARBA00022980"/>
    </source>
</evidence>
<organism evidence="4 5">
    <name type="scientific">Actinia tenebrosa</name>
    <name type="common">Australian red waratah sea anemone</name>
    <dbReference type="NCBI Taxonomy" id="6105"/>
    <lineage>
        <taxon>Eukaryota</taxon>
        <taxon>Metazoa</taxon>
        <taxon>Cnidaria</taxon>
        <taxon>Anthozoa</taxon>
        <taxon>Hexacorallia</taxon>
        <taxon>Actiniaria</taxon>
        <taxon>Actiniidae</taxon>
        <taxon>Actinia</taxon>
    </lineage>
</organism>
<keyword evidence="4" id="KW-1185">Reference proteome</keyword>
<gene>
    <name evidence="5" type="primary">LOC116295567</name>
</gene>
<dbReference type="SUPFAM" id="SSF46785">
    <property type="entry name" value="Winged helix' DNA-binding domain"/>
    <property type="match status" value="1"/>
</dbReference>
<dbReference type="RefSeq" id="XP_031559276.1">
    <property type="nucleotide sequence ID" value="XM_031703416.1"/>
</dbReference>
<dbReference type="InterPro" id="IPR027548">
    <property type="entry name" value="Ribosomal_eS19_archaeal"/>
</dbReference>
<dbReference type="GO" id="GO:0006412">
    <property type="term" value="P:translation"/>
    <property type="evidence" value="ECO:0007669"/>
    <property type="project" value="InterPro"/>
</dbReference>
<dbReference type="InterPro" id="IPR036388">
    <property type="entry name" value="WH-like_DNA-bd_sf"/>
</dbReference>
<dbReference type="GO" id="GO:0000028">
    <property type="term" value="P:ribosomal small subunit assembly"/>
    <property type="evidence" value="ECO:0007669"/>
    <property type="project" value="TreeGrafter"/>
</dbReference>
<dbReference type="InterPro" id="IPR036390">
    <property type="entry name" value="WH_DNA-bd_sf"/>
</dbReference>
<dbReference type="FunCoup" id="A0A6P8HV75">
    <property type="interactions" value="1402"/>
</dbReference>
<keyword evidence="2" id="KW-0689">Ribosomal protein</keyword>
<evidence type="ECO:0000313" key="4">
    <source>
        <dbReference type="Proteomes" id="UP000515163"/>
    </source>
</evidence>
<evidence type="ECO:0000313" key="5">
    <source>
        <dbReference type="RefSeq" id="XP_031559276.1"/>
    </source>
</evidence>
<dbReference type="Pfam" id="PF01090">
    <property type="entry name" value="Ribosomal_S19e"/>
    <property type="match status" value="1"/>
</dbReference>
<dbReference type="GeneID" id="116295567"/>
<comment type="similarity">
    <text evidence="1">Belongs to the eukaryotic ribosomal protein eS19 family.</text>
</comment>